<dbReference type="Proteomes" id="UP001221898">
    <property type="component" value="Unassembled WGS sequence"/>
</dbReference>
<proteinExistence type="predicted"/>
<protein>
    <submittedName>
        <fullName evidence="1">Uncharacterized protein</fullName>
    </submittedName>
</protein>
<dbReference type="EMBL" id="JAINUG010000001">
    <property type="protein sequence ID" value="KAJ8418628.1"/>
    <property type="molecule type" value="Genomic_DNA"/>
</dbReference>
<gene>
    <name evidence="1" type="ORF">AAFF_G00001270</name>
</gene>
<dbReference type="AlphaFoldDB" id="A0AAD7TD86"/>
<reference evidence="1" key="1">
    <citation type="journal article" date="2023" name="Science">
        <title>Genome structures resolve the early diversification of teleost fishes.</title>
        <authorList>
            <person name="Parey E."/>
            <person name="Louis A."/>
            <person name="Montfort J."/>
            <person name="Bouchez O."/>
            <person name="Roques C."/>
            <person name="Iampietro C."/>
            <person name="Lluch J."/>
            <person name="Castinel A."/>
            <person name="Donnadieu C."/>
            <person name="Desvignes T."/>
            <person name="Floi Bucao C."/>
            <person name="Jouanno E."/>
            <person name="Wen M."/>
            <person name="Mejri S."/>
            <person name="Dirks R."/>
            <person name="Jansen H."/>
            <person name="Henkel C."/>
            <person name="Chen W.J."/>
            <person name="Zahm M."/>
            <person name="Cabau C."/>
            <person name="Klopp C."/>
            <person name="Thompson A.W."/>
            <person name="Robinson-Rechavi M."/>
            <person name="Braasch I."/>
            <person name="Lecointre G."/>
            <person name="Bobe J."/>
            <person name="Postlethwait J.H."/>
            <person name="Berthelot C."/>
            <person name="Roest Crollius H."/>
            <person name="Guiguen Y."/>
        </authorList>
    </citation>
    <scope>NUCLEOTIDE SEQUENCE</scope>
    <source>
        <strain evidence="1">NC1722</strain>
    </source>
</reference>
<evidence type="ECO:0000313" key="2">
    <source>
        <dbReference type="Proteomes" id="UP001221898"/>
    </source>
</evidence>
<keyword evidence="2" id="KW-1185">Reference proteome</keyword>
<name>A0AAD7TD86_9TELE</name>
<organism evidence="1 2">
    <name type="scientific">Aldrovandia affinis</name>
    <dbReference type="NCBI Taxonomy" id="143900"/>
    <lineage>
        <taxon>Eukaryota</taxon>
        <taxon>Metazoa</taxon>
        <taxon>Chordata</taxon>
        <taxon>Craniata</taxon>
        <taxon>Vertebrata</taxon>
        <taxon>Euteleostomi</taxon>
        <taxon>Actinopterygii</taxon>
        <taxon>Neopterygii</taxon>
        <taxon>Teleostei</taxon>
        <taxon>Notacanthiformes</taxon>
        <taxon>Halosauridae</taxon>
        <taxon>Aldrovandia</taxon>
    </lineage>
</organism>
<accession>A0AAD7TD86</accession>
<sequence length="124" mass="13688">MSNPSPLYLTIPLQRSALPLLSSHHPLRRWLHERAPADCESCLYVAGGDYTTWDDKHGRGLPPEWSAGAFVQPSSGLESSCGDRGPPRHTVGQAVTHIWARQHLQTHCCRVTQGPLNITTLSKD</sequence>
<evidence type="ECO:0000313" key="1">
    <source>
        <dbReference type="EMBL" id="KAJ8418628.1"/>
    </source>
</evidence>
<comment type="caution">
    <text evidence="1">The sequence shown here is derived from an EMBL/GenBank/DDBJ whole genome shotgun (WGS) entry which is preliminary data.</text>
</comment>